<protein>
    <submittedName>
        <fullName evidence="1">Uncharacterized protein</fullName>
    </submittedName>
</protein>
<gene>
    <name evidence="1" type="ORF">HPB49_021566</name>
</gene>
<sequence>MSSSDSGGIGGGGCPLLGATKPVAGPSAAPKLTAPALLVVPDSSPLTRRRWSSGGVISPRSPVTPREIRGGGGLSPDLLSADRPETPEGERLDLRAIGAAVSALLAPSVSIGLVSPAPLLS</sequence>
<evidence type="ECO:0000313" key="2">
    <source>
        <dbReference type="Proteomes" id="UP000821865"/>
    </source>
</evidence>
<dbReference type="EMBL" id="CM023473">
    <property type="protein sequence ID" value="KAH7954757.1"/>
    <property type="molecule type" value="Genomic_DNA"/>
</dbReference>
<keyword evidence="2" id="KW-1185">Reference proteome</keyword>
<name>A0ACB8D0H5_DERSI</name>
<accession>A0ACB8D0H5</accession>
<reference evidence="1" key="1">
    <citation type="submission" date="2020-05" db="EMBL/GenBank/DDBJ databases">
        <title>Large-scale comparative analyses of tick genomes elucidate their genetic diversity and vector capacities.</title>
        <authorList>
            <person name="Jia N."/>
            <person name="Wang J."/>
            <person name="Shi W."/>
            <person name="Du L."/>
            <person name="Sun Y."/>
            <person name="Zhan W."/>
            <person name="Jiang J."/>
            <person name="Wang Q."/>
            <person name="Zhang B."/>
            <person name="Ji P."/>
            <person name="Sakyi L.B."/>
            <person name="Cui X."/>
            <person name="Yuan T."/>
            <person name="Jiang B."/>
            <person name="Yang W."/>
            <person name="Lam T.T.-Y."/>
            <person name="Chang Q."/>
            <person name="Ding S."/>
            <person name="Wang X."/>
            <person name="Zhu J."/>
            <person name="Ruan X."/>
            <person name="Zhao L."/>
            <person name="Wei J."/>
            <person name="Que T."/>
            <person name="Du C."/>
            <person name="Cheng J."/>
            <person name="Dai P."/>
            <person name="Han X."/>
            <person name="Huang E."/>
            <person name="Gao Y."/>
            <person name="Liu J."/>
            <person name="Shao H."/>
            <person name="Ye R."/>
            <person name="Li L."/>
            <person name="Wei W."/>
            <person name="Wang X."/>
            <person name="Wang C."/>
            <person name="Yang T."/>
            <person name="Huo Q."/>
            <person name="Li W."/>
            <person name="Guo W."/>
            <person name="Chen H."/>
            <person name="Zhou L."/>
            <person name="Ni X."/>
            <person name="Tian J."/>
            <person name="Zhou Y."/>
            <person name="Sheng Y."/>
            <person name="Liu T."/>
            <person name="Pan Y."/>
            <person name="Xia L."/>
            <person name="Li J."/>
            <person name="Zhao F."/>
            <person name="Cao W."/>
        </authorList>
    </citation>
    <scope>NUCLEOTIDE SEQUENCE</scope>
    <source>
        <strain evidence="1">Dsil-2018</strain>
    </source>
</reference>
<comment type="caution">
    <text evidence="1">The sequence shown here is derived from an EMBL/GenBank/DDBJ whole genome shotgun (WGS) entry which is preliminary data.</text>
</comment>
<proteinExistence type="predicted"/>
<dbReference type="Proteomes" id="UP000821865">
    <property type="component" value="Chromosome 4"/>
</dbReference>
<organism evidence="1 2">
    <name type="scientific">Dermacentor silvarum</name>
    <name type="common">Tick</name>
    <dbReference type="NCBI Taxonomy" id="543639"/>
    <lineage>
        <taxon>Eukaryota</taxon>
        <taxon>Metazoa</taxon>
        <taxon>Ecdysozoa</taxon>
        <taxon>Arthropoda</taxon>
        <taxon>Chelicerata</taxon>
        <taxon>Arachnida</taxon>
        <taxon>Acari</taxon>
        <taxon>Parasitiformes</taxon>
        <taxon>Ixodida</taxon>
        <taxon>Ixodoidea</taxon>
        <taxon>Ixodidae</taxon>
        <taxon>Rhipicephalinae</taxon>
        <taxon>Dermacentor</taxon>
    </lineage>
</organism>
<evidence type="ECO:0000313" key="1">
    <source>
        <dbReference type="EMBL" id="KAH7954757.1"/>
    </source>
</evidence>